<evidence type="ECO:0000313" key="4">
    <source>
        <dbReference type="Proteomes" id="UP001180842"/>
    </source>
</evidence>
<dbReference type="AlphaFoldDB" id="A0AAE4L0B6"/>
<name>A0AAE4L0B6_9ENTE</name>
<accession>A0AAE4L0B6</accession>
<evidence type="ECO:0000256" key="1">
    <source>
        <dbReference type="SAM" id="Phobius"/>
    </source>
</evidence>
<evidence type="ECO:0000313" key="3">
    <source>
        <dbReference type="EMBL" id="MDT2769437.1"/>
    </source>
</evidence>
<dbReference type="Proteomes" id="UP001269061">
    <property type="component" value="Unassembled WGS sequence"/>
</dbReference>
<keyword evidence="1" id="KW-0472">Membrane</keyword>
<dbReference type="RefSeq" id="WP_067626802.1">
    <property type="nucleotide sequence ID" value="NZ_BAAAXL010000009.1"/>
</dbReference>
<sequence>MIENLLHPAVLLSNVVVCLVTFLVTRWAITRKKKPQPPQKIVQVPERTADGPAVLAASLATLQSYKNNLQKYGYAYFQETTPFVIQQLQAEAASLVPSEANQPIFELLQLNYEKLAAFQGQDVSDTKKLELEVLNHVNKTIITWRNFLKESR</sequence>
<evidence type="ECO:0000313" key="2">
    <source>
        <dbReference type="EMBL" id="MDT2735541.1"/>
    </source>
</evidence>
<evidence type="ECO:0000313" key="5">
    <source>
        <dbReference type="Proteomes" id="UP001269061"/>
    </source>
</evidence>
<feature type="transmembrane region" description="Helical" evidence="1">
    <location>
        <begin position="6"/>
        <end position="29"/>
    </location>
</feature>
<dbReference type="EMBL" id="JARQAZ010000001">
    <property type="protein sequence ID" value="MDT2769437.1"/>
    <property type="molecule type" value="Genomic_DNA"/>
</dbReference>
<keyword evidence="5" id="KW-1185">Reference proteome</keyword>
<comment type="caution">
    <text evidence="2">The sequence shown here is derived from an EMBL/GenBank/DDBJ whole genome shotgun (WGS) entry which is preliminary data.</text>
</comment>
<dbReference type="Proteomes" id="UP001180842">
    <property type="component" value="Unassembled WGS sequence"/>
</dbReference>
<keyword evidence="1" id="KW-1133">Transmembrane helix</keyword>
<organism evidence="2 4">
    <name type="scientific">Enterococcus pseudoavium</name>
    <dbReference type="NCBI Taxonomy" id="44007"/>
    <lineage>
        <taxon>Bacteria</taxon>
        <taxon>Bacillati</taxon>
        <taxon>Bacillota</taxon>
        <taxon>Bacilli</taxon>
        <taxon>Lactobacillales</taxon>
        <taxon>Enterococcaceae</taxon>
        <taxon>Enterococcus</taxon>
    </lineage>
</organism>
<gene>
    <name evidence="2" type="ORF">P7H00_00150</name>
    <name evidence="3" type="ORF">P7H46_01140</name>
</gene>
<protein>
    <submittedName>
        <fullName evidence="2">Uncharacterized protein</fullName>
    </submittedName>
</protein>
<reference evidence="2 5" key="1">
    <citation type="submission" date="2023-03" db="EMBL/GenBank/DDBJ databases">
        <authorList>
            <person name="Shen W."/>
            <person name="Cai J."/>
        </authorList>
    </citation>
    <scope>NUCLEOTIDE SEQUENCE</scope>
    <source>
        <strain evidence="2">P69-2</strain>
        <strain evidence="3 5">Y59</strain>
    </source>
</reference>
<keyword evidence="1" id="KW-0812">Transmembrane</keyword>
<dbReference type="EMBL" id="JARQAI010000001">
    <property type="protein sequence ID" value="MDT2735541.1"/>
    <property type="molecule type" value="Genomic_DNA"/>
</dbReference>
<proteinExistence type="predicted"/>